<evidence type="ECO:0000313" key="1">
    <source>
        <dbReference type="EMBL" id="KKK75786.1"/>
    </source>
</evidence>
<protein>
    <submittedName>
        <fullName evidence="1">Uncharacterized protein</fullName>
    </submittedName>
</protein>
<dbReference type="EMBL" id="LAZR01055702">
    <property type="protein sequence ID" value="KKK75786.1"/>
    <property type="molecule type" value="Genomic_DNA"/>
</dbReference>
<organism evidence="1">
    <name type="scientific">marine sediment metagenome</name>
    <dbReference type="NCBI Taxonomy" id="412755"/>
    <lineage>
        <taxon>unclassified sequences</taxon>
        <taxon>metagenomes</taxon>
        <taxon>ecological metagenomes</taxon>
    </lineage>
</organism>
<dbReference type="AlphaFoldDB" id="A0A0F9AUA3"/>
<accession>A0A0F9AUA3</accession>
<reference evidence="1" key="1">
    <citation type="journal article" date="2015" name="Nature">
        <title>Complex archaea that bridge the gap between prokaryotes and eukaryotes.</title>
        <authorList>
            <person name="Spang A."/>
            <person name="Saw J.H."/>
            <person name="Jorgensen S.L."/>
            <person name="Zaremba-Niedzwiedzka K."/>
            <person name="Martijn J."/>
            <person name="Lind A.E."/>
            <person name="van Eijk R."/>
            <person name="Schleper C."/>
            <person name="Guy L."/>
            <person name="Ettema T.J."/>
        </authorList>
    </citation>
    <scope>NUCLEOTIDE SEQUENCE</scope>
</reference>
<sequence>MQDDGRWAPAWITQNNPIYQGPVEIRGIMVTPKSDKRTTVTLRHGLGSGDPVAGIIQADTGASNHLLFGAPVLFDRGLYVGVDGDVVGVLLIWRPYIPPDR</sequence>
<name>A0A0F9AUA3_9ZZZZ</name>
<gene>
    <name evidence="1" type="ORF">LCGC14_2870230</name>
</gene>
<proteinExistence type="predicted"/>
<comment type="caution">
    <text evidence="1">The sequence shown here is derived from an EMBL/GenBank/DDBJ whole genome shotgun (WGS) entry which is preliminary data.</text>
</comment>